<protein>
    <submittedName>
        <fullName evidence="1">Uncharacterized protein</fullName>
    </submittedName>
</protein>
<reference evidence="1 2" key="1">
    <citation type="submission" date="2019-05" db="EMBL/GenBank/DDBJ databases">
        <title>Another draft genome of Portunus trituberculatus and its Hox gene families provides insights of decapod evolution.</title>
        <authorList>
            <person name="Jeong J.-H."/>
            <person name="Song I."/>
            <person name="Kim S."/>
            <person name="Choi T."/>
            <person name="Kim D."/>
            <person name="Ryu S."/>
            <person name="Kim W."/>
        </authorList>
    </citation>
    <scope>NUCLEOTIDE SEQUENCE [LARGE SCALE GENOMIC DNA]</scope>
    <source>
        <tissue evidence="1">Muscle</tissue>
    </source>
</reference>
<dbReference type="Proteomes" id="UP000324222">
    <property type="component" value="Unassembled WGS sequence"/>
</dbReference>
<evidence type="ECO:0000313" key="2">
    <source>
        <dbReference type="Proteomes" id="UP000324222"/>
    </source>
</evidence>
<dbReference type="AlphaFoldDB" id="A0A5B7J7T1"/>
<sequence>MVAVKAEEPTMMGGSALSTGRETWEAGMMTCKMHYRNKKVCGKEAVVME</sequence>
<evidence type="ECO:0000313" key="1">
    <source>
        <dbReference type="EMBL" id="MPC89577.1"/>
    </source>
</evidence>
<organism evidence="1 2">
    <name type="scientific">Portunus trituberculatus</name>
    <name type="common">Swimming crab</name>
    <name type="synonym">Neptunus trituberculatus</name>
    <dbReference type="NCBI Taxonomy" id="210409"/>
    <lineage>
        <taxon>Eukaryota</taxon>
        <taxon>Metazoa</taxon>
        <taxon>Ecdysozoa</taxon>
        <taxon>Arthropoda</taxon>
        <taxon>Crustacea</taxon>
        <taxon>Multicrustacea</taxon>
        <taxon>Malacostraca</taxon>
        <taxon>Eumalacostraca</taxon>
        <taxon>Eucarida</taxon>
        <taxon>Decapoda</taxon>
        <taxon>Pleocyemata</taxon>
        <taxon>Brachyura</taxon>
        <taxon>Eubrachyura</taxon>
        <taxon>Portunoidea</taxon>
        <taxon>Portunidae</taxon>
        <taxon>Portuninae</taxon>
        <taxon>Portunus</taxon>
    </lineage>
</organism>
<dbReference type="EMBL" id="VSRR010081489">
    <property type="protein sequence ID" value="MPC89577.1"/>
    <property type="molecule type" value="Genomic_DNA"/>
</dbReference>
<proteinExistence type="predicted"/>
<gene>
    <name evidence="1" type="ORF">E2C01_084531</name>
</gene>
<comment type="caution">
    <text evidence="1">The sequence shown here is derived from an EMBL/GenBank/DDBJ whole genome shotgun (WGS) entry which is preliminary data.</text>
</comment>
<keyword evidence="2" id="KW-1185">Reference proteome</keyword>
<name>A0A5B7J7T1_PORTR</name>
<accession>A0A5B7J7T1</accession>